<evidence type="ECO:0000313" key="1">
    <source>
        <dbReference type="EMBL" id="MDV6228430.1"/>
    </source>
</evidence>
<organism evidence="1 2">
    <name type="scientific">Nitratireductor aquimarinus</name>
    <dbReference type="NCBI Taxonomy" id="889300"/>
    <lineage>
        <taxon>Bacteria</taxon>
        <taxon>Pseudomonadati</taxon>
        <taxon>Pseudomonadota</taxon>
        <taxon>Alphaproteobacteria</taxon>
        <taxon>Hyphomicrobiales</taxon>
        <taxon>Phyllobacteriaceae</taxon>
        <taxon>Nitratireductor</taxon>
    </lineage>
</organism>
<gene>
    <name evidence="1" type="ORF">R2G56_19240</name>
</gene>
<comment type="caution">
    <text evidence="1">The sequence shown here is derived from an EMBL/GenBank/DDBJ whole genome shotgun (WGS) entry which is preliminary data.</text>
</comment>
<dbReference type="SUPFAM" id="SSF143631">
    <property type="entry name" value="ApbE-like"/>
    <property type="match status" value="1"/>
</dbReference>
<dbReference type="InterPro" id="IPR007183">
    <property type="entry name" value="UPF0280"/>
</dbReference>
<keyword evidence="2" id="KW-1185">Reference proteome</keyword>
<name>A0ABU4AQA9_9HYPH</name>
<dbReference type="EMBL" id="JAWLIP010000010">
    <property type="protein sequence ID" value="MDV6228430.1"/>
    <property type="molecule type" value="Genomic_DNA"/>
</dbReference>
<evidence type="ECO:0000313" key="2">
    <source>
        <dbReference type="Proteomes" id="UP001185659"/>
    </source>
</evidence>
<sequence>MSGPTANWLADGRRLHLNHGPIDLIVEAFGAEDECRAAYRQAVARFDTMLEELVAELPALRSPVGEEPRSFASTTARRMEAATERHAPAFVTPMAAVAGSVADEVLAALVEGRTLARAYVNNGGDSAFYLREGESLEAAIAGTGNGFADRVTIRSGDPVRGMATSGWRGRSHSLGIADAVTVLARSAASADVAATLIANAVDLPGHPAISRVPACEIDPDSDLRDRLVTQAVGALSRSEVAQALGRGLAVAEAMRDRGLIESAALFLCGAVRECGAAPLVSMRDRAAKGATGPRNISSNRIAHHA</sequence>
<dbReference type="Proteomes" id="UP001185659">
    <property type="component" value="Unassembled WGS sequence"/>
</dbReference>
<dbReference type="RefSeq" id="WP_317562298.1">
    <property type="nucleotide sequence ID" value="NZ_JAWLIP010000010.1"/>
</dbReference>
<dbReference type="InterPro" id="IPR003374">
    <property type="entry name" value="ApbE-like_sf"/>
</dbReference>
<protein>
    <submittedName>
        <fullName evidence="1">UPF0280 family protein</fullName>
    </submittedName>
</protein>
<dbReference type="Gene3D" id="3.10.520.10">
    <property type="entry name" value="ApbE-like domains"/>
    <property type="match status" value="1"/>
</dbReference>
<dbReference type="PIRSF" id="PIRSF006421">
    <property type="entry name" value="UCP006421"/>
    <property type="match status" value="1"/>
</dbReference>
<dbReference type="NCBIfam" id="NF003322">
    <property type="entry name" value="PRK04334.1-2"/>
    <property type="match status" value="1"/>
</dbReference>
<reference evidence="1 2" key="1">
    <citation type="submission" date="2023-10" db="EMBL/GenBank/DDBJ databases">
        <authorList>
            <person name="Venkata Ramana C."/>
            <person name="Sasikala C."/>
            <person name="Dhurka M."/>
        </authorList>
    </citation>
    <scope>NUCLEOTIDE SEQUENCE [LARGE SCALE GENOMIC DNA]</scope>
    <source>
        <strain evidence="1 2">KCTC 32151</strain>
    </source>
</reference>
<proteinExistence type="predicted"/>
<accession>A0ABU4AQA9</accession>